<dbReference type="AlphaFoldDB" id="A0A930KV62"/>
<comment type="caution">
    <text evidence="1">The sequence shown here is derived from an EMBL/GenBank/DDBJ whole genome shotgun (WGS) entry which is preliminary data.</text>
</comment>
<accession>A0A930KV62</accession>
<evidence type="ECO:0000313" key="2">
    <source>
        <dbReference type="Proteomes" id="UP000770330"/>
    </source>
</evidence>
<name>A0A930KV62_9MICC</name>
<gene>
    <name evidence="1" type="ORF">HXO61_06505</name>
</gene>
<organism evidence="1 2">
    <name type="scientific">Rothia mucilaginosa</name>
    <dbReference type="NCBI Taxonomy" id="43675"/>
    <lineage>
        <taxon>Bacteria</taxon>
        <taxon>Bacillati</taxon>
        <taxon>Actinomycetota</taxon>
        <taxon>Actinomycetes</taxon>
        <taxon>Micrococcales</taxon>
        <taxon>Micrococcaceae</taxon>
        <taxon>Rothia</taxon>
    </lineage>
</organism>
<reference evidence="1" key="1">
    <citation type="submission" date="2020-04" db="EMBL/GenBank/DDBJ databases">
        <title>Deep metagenomics examines the oral microbiome during advanced dental caries in children, revealing novel taxa and co-occurrences with host molecules.</title>
        <authorList>
            <person name="Baker J.L."/>
            <person name="Morton J.T."/>
            <person name="Dinis M."/>
            <person name="Alvarez R."/>
            <person name="Tran N.C."/>
            <person name="Knight R."/>
            <person name="Edlund A."/>
        </authorList>
    </citation>
    <scope>NUCLEOTIDE SEQUENCE</scope>
    <source>
        <strain evidence="1">JCVI_39_bin.18</strain>
    </source>
</reference>
<dbReference type="RefSeq" id="WP_303944969.1">
    <property type="nucleotide sequence ID" value="NZ_JABZXO010000016.1"/>
</dbReference>
<sequence>MSSANAEEAYDYREDPEYWRAPFDFTKPISDANTPEGWMRAELKGRFFNAPVARPGAEYEWGLAEIKRRNEAKEFPFKYSEVTRLYREKVANGELPDVYAGTPYDLALLPF</sequence>
<protein>
    <submittedName>
        <fullName evidence="1">Uncharacterized protein</fullName>
    </submittedName>
</protein>
<evidence type="ECO:0000313" key="1">
    <source>
        <dbReference type="EMBL" id="MBF1657563.1"/>
    </source>
</evidence>
<dbReference type="Proteomes" id="UP000770330">
    <property type="component" value="Unassembled WGS sequence"/>
</dbReference>
<proteinExistence type="predicted"/>
<dbReference type="EMBL" id="JABZXO010000016">
    <property type="protein sequence ID" value="MBF1657563.1"/>
    <property type="molecule type" value="Genomic_DNA"/>
</dbReference>